<proteinExistence type="predicted"/>
<dbReference type="Proteomes" id="UP000305067">
    <property type="component" value="Unassembled WGS sequence"/>
</dbReference>
<reference evidence="2 3" key="1">
    <citation type="journal article" date="2019" name="Nat. Ecol. Evol.">
        <title>Megaphylogeny resolves global patterns of mushroom evolution.</title>
        <authorList>
            <person name="Varga T."/>
            <person name="Krizsan K."/>
            <person name="Foldi C."/>
            <person name="Dima B."/>
            <person name="Sanchez-Garcia M."/>
            <person name="Sanchez-Ramirez S."/>
            <person name="Szollosi G.J."/>
            <person name="Szarkandi J.G."/>
            <person name="Papp V."/>
            <person name="Albert L."/>
            <person name="Andreopoulos W."/>
            <person name="Angelini C."/>
            <person name="Antonin V."/>
            <person name="Barry K.W."/>
            <person name="Bougher N.L."/>
            <person name="Buchanan P."/>
            <person name="Buyck B."/>
            <person name="Bense V."/>
            <person name="Catcheside P."/>
            <person name="Chovatia M."/>
            <person name="Cooper J."/>
            <person name="Damon W."/>
            <person name="Desjardin D."/>
            <person name="Finy P."/>
            <person name="Geml J."/>
            <person name="Haridas S."/>
            <person name="Hughes K."/>
            <person name="Justo A."/>
            <person name="Karasinski D."/>
            <person name="Kautmanova I."/>
            <person name="Kiss B."/>
            <person name="Kocsube S."/>
            <person name="Kotiranta H."/>
            <person name="LaButti K.M."/>
            <person name="Lechner B.E."/>
            <person name="Liimatainen K."/>
            <person name="Lipzen A."/>
            <person name="Lukacs Z."/>
            <person name="Mihaltcheva S."/>
            <person name="Morgado L.N."/>
            <person name="Niskanen T."/>
            <person name="Noordeloos M.E."/>
            <person name="Ohm R.A."/>
            <person name="Ortiz-Santana B."/>
            <person name="Ovrebo C."/>
            <person name="Racz N."/>
            <person name="Riley R."/>
            <person name="Savchenko A."/>
            <person name="Shiryaev A."/>
            <person name="Soop K."/>
            <person name="Spirin V."/>
            <person name="Szebenyi C."/>
            <person name="Tomsovsky M."/>
            <person name="Tulloss R.E."/>
            <person name="Uehling J."/>
            <person name="Grigoriev I.V."/>
            <person name="Vagvolgyi C."/>
            <person name="Papp T."/>
            <person name="Martin F.M."/>
            <person name="Miettinen O."/>
            <person name="Hibbett D.S."/>
            <person name="Nagy L.G."/>
        </authorList>
    </citation>
    <scope>NUCLEOTIDE SEQUENCE [LARGE SCALE GENOMIC DNA]</scope>
    <source>
        <strain evidence="2 3">CBS 309.79</strain>
    </source>
</reference>
<protein>
    <submittedName>
        <fullName evidence="2">Uncharacterized protein</fullName>
    </submittedName>
</protein>
<feature type="region of interest" description="Disordered" evidence="1">
    <location>
        <begin position="1"/>
        <end position="98"/>
    </location>
</feature>
<evidence type="ECO:0000313" key="2">
    <source>
        <dbReference type="EMBL" id="TFK95530.1"/>
    </source>
</evidence>
<dbReference type="AlphaFoldDB" id="A0A5C3Q575"/>
<keyword evidence="3" id="KW-1185">Reference proteome</keyword>
<gene>
    <name evidence="2" type="ORF">BDV98DRAFT_577570</name>
</gene>
<organism evidence="2 3">
    <name type="scientific">Pterulicium gracile</name>
    <dbReference type="NCBI Taxonomy" id="1884261"/>
    <lineage>
        <taxon>Eukaryota</taxon>
        <taxon>Fungi</taxon>
        <taxon>Dikarya</taxon>
        <taxon>Basidiomycota</taxon>
        <taxon>Agaricomycotina</taxon>
        <taxon>Agaricomycetes</taxon>
        <taxon>Agaricomycetidae</taxon>
        <taxon>Agaricales</taxon>
        <taxon>Pleurotineae</taxon>
        <taxon>Pterulaceae</taxon>
        <taxon>Pterulicium</taxon>
    </lineage>
</organism>
<evidence type="ECO:0000256" key="1">
    <source>
        <dbReference type="SAM" id="MobiDB-lite"/>
    </source>
</evidence>
<feature type="compositionally biased region" description="Polar residues" evidence="1">
    <location>
        <begin position="1"/>
        <end position="12"/>
    </location>
</feature>
<name>A0A5C3Q575_9AGAR</name>
<sequence>MSTSAPRSQLGRTPSLPPYVLTDPARPEQEVGPSALSHNTTLPAHAETSSELSPHDPPTYTTAPRHAEQTLTSTPLTTPFRGRAAILRRSSGSSTQAT</sequence>
<dbReference type="EMBL" id="ML178881">
    <property type="protein sequence ID" value="TFK95530.1"/>
    <property type="molecule type" value="Genomic_DNA"/>
</dbReference>
<evidence type="ECO:0000313" key="3">
    <source>
        <dbReference type="Proteomes" id="UP000305067"/>
    </source>
</evidence>
<accession>A0A5C3Q575</accession>
<feature type="compositionally biased region" description="Polar residues" evidence="1">
    <location>
        <begin position="36"/>
        <end position="52"/>
    </location>
</feature>